<proteinExistence type="predicted"/>
<dbReference type="CDD" id="cd00736">
    <property type="entry name" value="lambda_lys-like"/>
    <property type="match status" value="1"/>
</dbReference>
<protein>
    <submittedName>
        <fullName evidence="1">Lysozyme</fullName>
    </submittedName>
</protein>
<dbReference type="RefSeq" id="WP_065181881.1">
    <property type="nucleotide sequence ID" value="NZ_LYVI01000004.1"/>
</dbReference>
<dbReference type="Proteomes" id="UP000092125">
    <property type="component" value="Unassembled WGS sequence"/>
</dbReference>
<dbReference type="SUPFAM" id="SSF53955">
    <property type="entry name" value="Lysozyme-like"/>
    <property type="match status" value="1"/>
</dbReference>
<sequence length="170" mass="18572">MAQITPQQAGGVNVVAFLDMLAWAEGTSTSPATKDRGYDVIVTGADRVPEVFTDYSVHPFSRGRKSKRINSKGLTSNASGRYQFMLKDYAHYRALLKLPDFGPLSQDLWAIQLIRERRALPLIQSGRIAEAIAKVRNIWASLPGAGYGQPEKEPAVLLAVYRKAGGTVAP</sequence>
<comment type="caution">
    <text evidence="1">The sequence shown here is derived from an EMBL/GenBank/DDBJ whole genome shotgun (WGS) entry which is preliminary data.</text>
</comment>
<dbReference type="AlphaFoldDB" id="A0AAP7GSZ0"/>
<dbReference type="InterPro" id="IPR023346">
    <property type="entry name" value="Lysozyme-like_dom_sf"/>
</dbReference>
<gene>
    <name evidence="1" type="ORF">A9K56_07955</name>
</gene>
<dbReference type="EMBL" id="LYVI01000004">
    <property type="protein sequence ID" value="OBU61964.1"/>
    <property type="molecule type" value="Genomic_DNA"/>
</dbReference>
<name>A0AAP7GSZ0_STEMA</name>
<accession>A0AAP7GSZ0</accession>
<organism evidence="1 2">
    <name type="scientific">Stenotrophomonas maltophilia</name>
    <name type="common">Pseudomonas maltophilia</name>
    <name type="synonym">Xanthomonas maltophilia</name>
    <dbReference type="NCBI Taxonomy" id="40324"/>
    <lineage>
        <taxon>Bacteria</taxon>
        <taxon>Pseudomonadati</taxon>
        <taxon>Pseudomonadota</taxon>
        <taxon>Gammaproteobacteria</taxon>
        <taxon>Lysobacterales</taxon>
        <taxon>Lysobacteraceae</taxon>
        <taxon>Stenotrophomonas</taxon>
        <taxon>Stenotrophomonas maltophilia group</taxon>
    </lineage>
</organism>
<reference evidence="1 2" key="1">
    <citation type="submission" date="2016-05" db="EMBL/GenBank/DDBJ databases">
        <title>Draft Genome Sequences of Stenotrophomonas maltophilia Strains Sm32COP, Sm41DVV, Sm46PAILV, SmF3, SmF22, SmSOFb1 and SmCVFa1, Isolated from Different Manures, in France.</title>
        <authorList>
            <person name="Nazaret S."/>
            <person name="Bodilis J."/>
        </authorList>
    </citation>
    <scope>NUCLEOTIDE SEQUENCE [LARGE SCALE GENOMIC DNA]</scope>
    <source>
        <strain evidence="1 2">Sm41DVV</strain>
    </source>
</reference>
<dbReference type="Gene3D" id="1.10.530.10">
    <property type="match status" value="1"/>
</dbReference>
<evidence type="ECO:0000313" key="2">
    <source>
        <dbReference type="Proteomes" id="UP000092125"/>
    </source>
</evidence>
<evidence type="ECO:0000313" key="1">
    <source>
        <dbReference type="EMBL" id="OBU61964.1"/>
    </source>
</evidence>